<feature type="transmembrane region" description="Helical" evidence="20">
    <location>
        <begin position="326"/>
        <end position="343"/>
    </location>
</feature>
<keyword evidence="8 20" id="KW-0472">Membrane</keyword>
<feature type="domain" description="Neurotransmitter-gated ion-channel ligand-binding" evidence="21">
    <location>
        <begin position="34"/>
        <end position="217"/>
    </location>
</feature>
<accession>A0A3P8WCR3</accession>
<dbReference type="FunFam" id="1.20.58.390:FF:000080">
    <property type="entry name" value="5-hydroxytryptamine (serotonin) receptor 3C, ionotropic"/>
    <property type="match status" value="1"/>
</dbReference>
<comment type="catalytic activity">
    <reaction evidence="16">
        <text>K(+)(in) = K(+)(out)</text>
        <dbReference type="Rhea" id="RHEA:29463"/>
        <dbReference type="ChEBI" id="CHEBI:29103"/>
    </reaction>
</comment>
<feature type="transmembrane region" description="Helical" evidence="20">
    <location>
        <begin position="227"/>
        <end position="250"/>
    </location>
</feature>
<comment type="catalytic activity">
    <reaction evidence="17">
        <text>Na(+)(in) = Na(+)(out)</text>
        <dbReference type="Rhea" id="RHEA:34963"/>
        <dbReference type="ChEBI" id="CHEBI:29101"/>
    </reaction>
</comment>
<dbReference type="FunFam" id="2.70.170.10:FF:000017">
    <property type="entry name" value="5-hydroxytryptamine receptor 3A"/>
    <property type="match status" value="1"/>
</dbReference>
<keyword evidence="6" id="KW-0770">Synapse</keyword>
<feature type="transmembrane region" description="Helical" evidence="20">
    <location>
        <begin position="412"/>
        <end position="433"/>
    </location>
</feature>
<keyword evidence="9" id="KW-1015">Disulfide bond</keyword>
<evidence type="ECO:0000256" key="14">
    <source>
        <dbReference type="ARBA" id="ARBA00023303"/>
    </source>
</evidence>
<dbReference type="InterPro" id="IPR038050">
    <property type="entry name" value="Neuro_actylchol_rec"/>
</dbReference>
<dbReference type="InterPro" id="IPR036719">
    <property type="entry name" value="Neuro-gated_channel_TM_sf"/>
</dbReference>
<dbReference type="GO" id="GO:0045211">
    <property type="term" value="C:postsynaptic membrane"/>
    <property type="evidence" value="ECO:0007669"/>
    <property type="project" value="UniProtKB-SubCell"/>
</dbReference>
<dbReference type="Ensembl" id="ENSCSET00000024815.1">
    <property type="protein sequence ID" value="ENSCSEP00000024484.1"/>
    <property type="gene ID" value="ENSCSEG00000015629.1"/>
</dbReference>
<dbReference type="Pfam" id="PF02931">
    <property type="entry name" value="Neur_chan_LBD"/>
    <property type="match status" value="1"/>
</dbReference>
<evidence type="ECO:0000256" key="8">
    <source>
        <dbReference type="ARBA" id="ARBA00023136"/>
    </source>
</evidence>
<keyword evidence="1 20" id="KW-0813">Transport</keyword>
<evidence type="ECO:0000256" key="12">
    <source>
        <dbReference type="ARBA" id="ARBA00023257"/>
    </source>
</evidence>
<dbReference type="PANTHER" id="PTHR18945">
    <property type="entry name" value="NEUROTRANSMITTER GATED ION CHANNEL"/>
    <property type="match status" value="1"/>
</dbReference>
<keyword evidence="24" id="KW-1185">Reference proteome</keyword>
<feature type="transmembrane region" description="Helical" evidence="20">
    <location>
        <begin position="291"/>
        <end position="314"/>
    </location>
</feature>
<evidence type="ECO:0000256" key="6">
    <source>
        <dbReference type="ARBA" id="ARBA00023018"/>
    </source>
</evidence>
<evidence type="ECO:0000256" key="19">
    <source>
        <dbReference type="ARBA" id="ARBA00037540"/>
    </source>
</evidence>
<dbReference type="InterPro" id="IPR008132">
    <property type="entry name" value="5HT3_rcpt"/>
</dbReference>
<evidence type="ECO:0000259" key="21">
    <source>
        <dbReference type="Pfam" id="PF02931"/>
    </source>
</evidence>
<evidence type="ECO:0000256" key="4">
    <source>
        <dbReference type="ARBA" id="ARBA00022729"/>
    </source>
</evidence>
<dbReference type="InterPro" id="IPR006201">
    <property type="entry name" value="Neur_channel"/>
</dbReference>
<feature type="transmembrane region" description="Helical" evidence="20">
    <location>
        <begin position="262"/>
        <end position="279"/>
    </location>
</feature>
<evidence type="ECO:0000313" key="23">
    <source>
        <dbReference type="Ensembl" id="ENSCSEP00000024484.1"/>
    </source>
</evidence>
<evidence type="ECO:0000256" key="10">
    <source>
        <dbReference type="ARBA" id="ARBA00023170"/>
    </source>
</evidence>
<comment type="subcellular location">
    <subcellularLocation>
        <location evidence="15">Postsynaptic cell membrane</location>
        <topology evidence="15">Multi-pass membrane protein</topology>
    </subcellularLocation>
</comment>
<dbReference type="AlphaFoldDB" id="A0A3P8WCR3"/>
<dbReference type="InterPro" id="IPR036734">
    <property type="entry name" value="Neur_chan_lig-bd_sf"/>
</dbReference>
<keyword evidence="13" id="KW-1071">Ligand-gated ion channel</keyword>
<keyword evidence="10" id="KW-0675">Receptor</keyword>
<dbReference type="PRINTS" id="PR01708">
    <property type="entry name" value="5HT3RECEPTOR"/>
</dbReference>
<evidence type="ECO:0000256" key="18">
    <source>
        <dbReference type="ARBA" id="ARBA00036634"/>
    </source>
</evidence>
<dbReference type="PRINTS" id="PR00252">
    <property type="entry name" value="NRIONCHANNEL"/>
</dbReference>
<dbReference type="OMA" id="QFWIPDI"/>
<evidence type="ECO:0000256" key="1">
    <source>
        <dbReference type="ARBA" id="ARBA00022448"/>
    </source>
</evidence>
<keyword evidence="2" id="KW-1003">Cell membrane</keyword>
<dbReference type="Gene3D" id="1.20.58.390">
    <property type="entry name" value="Neurotransmitter-gated ion-channel transmembrane domain"/>
    <property type="match status" value="1"/>
</dbReference>
<evidence type="ECO:0000256" key="7">
    <source>
        <dbReference type="ARBA" id="ARBA00023065"/>
    </source>
</evidence>
<dbReference type="InterPro" id="IPR006202">
    <property type="entry name" value="Neur_chan_lig-bd"/>
</dbReference>
<reference evidence="23" key="3">
    <citation type="submission" date="2025-09" db="UniProtKB">
        <authorList>
            <consortium name="Ensembl"/>
        </authorList>
    </citation>
    <scope>IDENTIFICATION</scope>
</reference>
<evidence type="ECO:0008006" key="25">
    <source>
        <dbReference type="Google" id="ProtNLM"/>
    </source>
</evidence>
<reference evidence="23" key="2">
    <citation type="submission" date="2025-08" db="UniProtKB">
        <authorList>
            <consortium name="Ensembl"/>
        </authorList>
    </citation>
    <scope>IDENTIFICATION</scope>
</reference>
<dbReference type="PROSITE" id="PS00236">
    <property type="entry name" value="NEUROTR_ION_CHANNEL"/>
    <property type="match status" value="1"/>
</dbReference>
<comment type="catalytic activity">
    <reaction evidence="18">
        <text>Ca(2+)(in) = Ca(2+)(out)</text>
        <dbReference type="Rhea" id="RHEA:29671"/>
        <dbReference type="ChEBI" id="CHEBI:29108"/>
    </reaction>
</comment>
<feature type="domain" description="Neurotransmitter-gated ion-channel transmembrane" evidence="22">
    <location>
        <begin position="233"/>
        <end position="348"/>
    </location>
</feature>
<dbReference type="InterPro" id="IPR006029">
    <property type="entry name" value="Neurotrans-gated_channel_TM"/>
</dbReference>
<proteinExistence type="inferred from homology"/>
<keyword evidence="5 20" id="KW-1133">Transmembrane helix</keyword>
<keyword evidence="7 20" id="KW-0406">Ion transport</keyword>
<organism evidence="23 24">
    <name type="scientific">Cynoglossus semilaevis</name>
    <name type="common">Tongue sole</name>
    <dbReference type="NCBI Taxonomy" id="244447"/>
    <lineage>
        <taxon>Eukaryota</taxon>
        <taxon>Metazoa</taxon>
        <taxon>Chordata</taxon>
        <taxon>Craniata</taxon>
        <taxon>Vertebrata</taxon>
        <taxon>Euteleostomi</taxon>
        <taxon>Actinopterygii</taxon>
        <taxon>Neopterygii</taxon>
        <taxon>Teleostei</taxon>
        <taxon>Neoteleostei</taxon>
        <taxon>Acanthomorphata</taxon>
        <taxon>Carangaria</taxon>
        <taxon>Pleuronectiformes</taxon>
        <taxon>Pleuronectoidei</taxon>
        <taxon>Cynoglossidae</taxon>
        <taxon>Cynoglossinae</taxon>
        <taxon>Cynoglossus</taxon>
    </lineage>
</organism>
<dbReference type="InterPro" id="IPR018000">
    <property type="entry name" value="Neurotransmitter_ion_chnl_CS"/>
</dbReference>
<evidence type="ECO:0000256" key="5">
    <source>
        <dbReference type="ARBA" id="ARBA00022989"/>
    </source>
</evidence>
<dbReference type="Gene3D" id="2.70.170.10">
    <property type="entry name" value="Neurotransmitter-gated ion-channel ligand-binding domain"/>
    <property type="match status" value="1"/>
</dbReference>
<evidence type="ECO:0000256" key="15">
    <source>
        <dbReference type="ARBA" id="ARBA00034104"/>
    </source>
</evidence>
<sequence>MTSPVLTARQTCWTCILVGGNDFTVNCSEPTQTSLLDALTPVFNLSTIRPVMNMSTCTNISTSFTLYGILGVDEKAQLLNTYLWINYWWVNEFISWDPDQCGTDKIALPRDKFWMPDIVINEFMDENTAPYVPYIYIHSDGTVRDAQPAKVVSSCNLDIYNFPFDVQNCTLTFNSYLHYASDIQLFLAKGAEDITEHSKHVMTTMGEWELLDITTNKIRISVRRRSTLYVVNLLIPSCFLITVDLFSFLLPPHTVDRSSFKMTLILGYTVFLLIMNDLLPITGNKIPLINVFFSLCLALMVASLLETIIITNLLCGSAKVSSLPHWIQVFIFQILGRLVCLPYKPKSSGAKPAAEGKTPEQIQGPEMEEKAVQELKSLSKDLQALRLHVEQHFGGSQSSEEWMQVGFIIDRLLFCLYIFFITVSVITIIIMWYNSY</sequence>
<keyword evidence="12" id="KW-0628">Postsynaptic cell membrane</keyword>
<dbReference type="GeneTree" id="ENSGT00940000164924"/>
<evidence type="ECO:0000256" key="2">
    <source>
        <dbReference type="ARBA" id="ARBA00022475"/>
    </source>
</evidence>
<dbReference type="Pfam" id="PF02932">
    <property type="entry name" value="Neur_chan_memb"/>
    <property type="match status" value="1"/>
</dbReference>
<evidence type="ECO:0000256" key="13">
    <source>
        <dbReference type="ARBA" id="ARBA00023286"/>
    </source>
</evidence>
<evidence type="ECO:0000256" key="20">
    <source>
        <dbReference type="RuleBase" id="RU000687"/>
    </source>
</evidence>
<evidence type="ECO:0000256" key="11">
    <source>
        <dbReference type="ARBA" id="ARBA00023180"/>
    </source>
</evidence>
<dbReference type="CDD" id="cd19063">
    <property type="entry name" value="LGIC_TM_5-HT3"/>
    <property type="match status" value="1"/>
</dbReference>
<dbReference type="Proteomes" id="UP000265120">
    <property type="component" value="Chromosome 2"/>
</dbReference>
<dbReference type="InParanoid" id="A0A3P8WCR3"/>
<evidence type="ECO:0000259" key="22">
    <source>
        <dbReference type="Pfam" id="PF02932"/>
    </source>
</evidence>
<keyword evidence="11" id="KW-0325">Glycoprotein</keyword>
<dbReference type="GO" id="GO:0005230">
    <property type="term" value="F:extracellular ligand-gated monoatomic ion channel activity"/>
    <property type="evidence" value="ECO:0007669"/>
    <property type="project" value="InterPro"/>
</dbReference>
<keyword evidence="14 20" id="KW-0407">Ion channel</keyword>
<evidence type="ECO:0000256" key="16">
    <source>
        <dbReference type="ARBA" id="ARBA00034430"/>
    </source>
</evidence>
<dbReference type="GO" id="GO:0004888">
    <property type="term" value="F:transmembrane signaling receptor activity"/>
    <property type="evidence" value="ECO:0007669"/>
    <property type="project" value="InterPro"/>
</dbReference>
<evidence type="ECO:0000256" key="17">
    <source>
        <dbReference type="ARBA" id="ARBA00036239"/>
    </source>
</evidence>
<comment type="function">
    <text evidence="19">Forms serotonin (5-hydroxytryptamine/5-HT3)-activated cation-selective channel complexes, which when activated cause fast, depolarizing responses in neurons.</text>
</comment>
<protein>
    <recommendedName>
        <fullName evidence="25">5-hydroxytryptamine receptor 3A-like</fullName>
    </recommendedName>
</protein>
<dbReference type="InterPro" id="IPR049944">
    <property type="entry name" value="LGIC_TM_5-HT3"/>
</dbReference>
<evidence type="ECO:0000256" key="3">
    <source>
        <dbReference type="ARBA" id="ARBA00022692"/>
    </source>
</evidence>
<evidence type="ECO:0000313" key="24">
    <source>
        <dbReference type="Proteomes" id="UP000265120"/>
    </source>
</evidence>
<keyword evidence="3 20" id="KW-0812">Transmembrane</keyword>
<evidence type="ECO:0000256" key="9">
    <source>
        <dbReference type="ARBA" id="ARBA00023157"/>
    </source>
</evidence>
<dbReference type="SUPFAM" id="SSF90112">
    <property type="entry name" value="Neurotransmitter-gated ion-channel transmembrane pore"/>
    <property type="match status" value="1"/>
</dbReference>
<dbReference type="SUPFAM" id="SSF63712">
    <property type="entry name" value="Nicotinic receptor ligand binding domain-like"/>
    <property type="match status" value="1"/>
</dbReference>
<keyword evidence="4" id="KW-0732">Signal</keyword>
<name>A0A3P8WCR3_CYNSE</name>
<reference evidence="23 24" key="1">
    <citation type="journal article" date="2014" name="Nat. Genet.">
        <title>Whole-genome sequence of a flatfish provides insights into ZW sex chromosome evolution and adaptation to a benthic lifestyle.</title>
        <authorList>
            <person name="Chen S."/>
            <person name="Zhang G."/>
            <person name="Shao C."/>
            <person name="Huang Q."/>
            <person name="Liu G."/>
            <person name="Zhang P."/>
            <person name="Song W."/>
            <person name="An N."/>
            <person name="Chalopin D."/>
            <person name="Volff J.N."/>
            <person name="Hong Y."/>
            <person name="Li Q."/>
            <person name="Sha Z."/>
            <person name="Zhou H."/>
            <person name="Xie M."/>
            <person name="Yu Q."/>
            <person name="Liu Y."/>
            <person name="Xiang H."/>
            <person name="Wang N."/>
            <person name="Wu K."/>
            <person name="Yang C."/>
            <person name="Zhou Q."/>
            <person name="Liao X."/>
            <person name="Yang L."/>
            <person name="Hu Q."/>
            <person name="Zhang J."/>
            <person name="Meng L."/>
            <person name="Jin L."/>
            <person name="Tian Y."/>
            <person name="Lian J."/>
            <person name="Yang J."/>
            <person name="Miao G."/>
            <person name="Liu S."/>
            <person name="Liang Z."/>
            <person name="Yan F."/>
            <person name="Li Y."/>
            <person name="Sun B."/>
            <person name="Zhang H."/>
            <person name="Zhang J."/>
            <person name="Zhu Y."/>
            <person name="Du M."/>
            <person name="Zhao Y."/>
            <person name="Schartl M."/>
            <person name="Tang Q."/>
            <person name="Wang J."/>
        </authorList>
    </citation>
    <scope>NUCLEOTIDE SEQUENCE</scope>
</reference>
<comment type="similarity">
    <text evidence="20">Belongs to the ligand-gated ion channel (TC 1.A.9) family.</text>
</comment>